<accession>A0A1E7FZ05</accession>
<evidence type="ECO:0000256" key="1">
    <source>
        <dbReference type="SAM" id="Phobius"/>
    </source>
</evidence>
<sequence>MIPVDNVDNVDNVDVDDDVEFGDVSLVAVVTVSSVSVSVEFVFVSVSAPVSVFLLSLLSLLSLVKKHERHDGHSFSRCSNNHCIIHSSWKTCEHLQVLLLLHGGELIRADADADADVDDAADDDHITVSPISKLSKHIGHTSSS</sequence>
<gene>
    <name evidence="2" type="ORF">FRACYDRAFT_267515</name>
</gene>
<proteinExistence type="predicted"/>
<name>A0A1E7FZ05_9STRA</name>
<keyword evidence="1" id="KW-0472">Membrane</keyword>
<dbReference type="Proteomes" id="UP000095751">
    <property type="component" value="Unassembled WGS sequence"/>
</dbReference>
<protein>
    <submittedName>
        <fullName evidence="2">Uncharacterized protein</fullName>
    </submittedName>
</protein>
<dbReference type="AlphaFoldDB" id="A0A1E7FZ05"/>
<reference evidence="2 3" key="1">
    <citation type="submission" date="2016-09" db="EMBL/GenBank/DDBJ databases">
        <title>Extensive genetic diversity and differential bi-allelic expression allows diatom success in the polar Southern Ocean.</title>
        <authorList>
            <consortium name="DOE Joint Genome Institute"/>
            <person name="Mock T."/>
            <person name="Otillar R.P."/>
            <person name="Strauss J."/>
            <person name="Dupont C."/>
            <person name="Frickenhaus S."/>
            <person name="Maumus F."/>
            <person name="Mcmullan M."/>
            <person name="Sanges R."/>
            <person name="Schmutz J."/>
            <person name="Toseland A."/>
            <person name="Valas R."/>
            <person name="Veluchamy A."/>
            <person name="Ward B.J."/>
            <person name="Allen A."/>
            <person name="Barry K."/>
            <person name="Falciatore A."/>
            <person name="Ferrante M."/>
            <person name="Fortunato A.E."/>
            <person name="Gloeckner G."/>
            <person name="Gruber A."/>
            <person name="Hipkin R."/>
            <person name="Janech M."/>
            <person name="Kroth P."/>
            <person name="Leese F."/>
            <person name="Lindquist E."/>
            <person name="Lyon B.R."/>
            <person name="Martin J."/>
            <person name="Mayer C."/>
            <person name="Parker M."/>
            <person name="Quesneville H."/>
            <person name="Raymond J."/>
            <person name="Uhlig C."/>
            <person name="Valentin K.U."/>
            <person name="Worden A.Z."/>
            <person name="Armbrust E.V."/>
            <person name="Bowler C."/>
            <person name="Green B."/>
            <person name="Moulton V."/>
            <person name="Van Oosterhout C."/>
            <person name="Grigoriev I."/>
        </authorList>
    </citation>
    <scope>NUCLEOTIDE SEQUENCE [LARGE SCALE GENOMIC DNA]</scope>
    <source>
        <strain evidence="2 3">CCMP1102</strain>
    </source>
</reference>
<organism evidence="2 3">
    <name type="scientific">Fragilariopsis cylindrus CCMP1102</name>
    <dbReference type="NCBI Taxonomy" id="635003"/>
    <lineage>
        <taxon>Eukaryota</taxon>
        <taxon>Sar</taxon>
        <taxon>Stramenopiles</taxon>
        <taxon>Ochrophyta</taxon>
        <taxon>Bacillariophyta</taxon>
        <taxon>Bacillariophyceae</taxon>
        <taxon>Bacillariophycidae</taxon>
        <taxon>Bacillariales</taxon>
        <taxon>Bacillariaceae</taxon>
        <taxon>Fragilariopsis</taxon>
    </lineage>
</organism>
<feature type="non-terminal residue" evidence="2">
    <location>
        <position position="144"/>
    </location>
</feature>
<dbReference type="EMBL" id="KV784353">
    <property type="protein sequence ID" value="OEU23375.1"/>
    <property type="molecule type" value="Genomic_DNA"/>
</dbReference>
<keyword evidence="1" id="KW-1133">Transmembrane helix</keyword>
<dbReference type="KEGG" id="fcy:FRACYDRAFT_267515"/>
<feature type="transmembrane region" description="Helical" evidence="1">
    <location>
        <begin position="41"/>
        <end position="64"/>
    </location>
</feature>
<evidence type="ECO:0000313" key="2">
    <source>
        <dbReference type="EMBL" id="OEU23375.1"/>
    </source>
</evidence>
<dbReference type="InParanoid" id="A0A1E7FZ05"/>
<evidence type="ECO:0000313" key="3">
    <source>
        <dbReference type="Proteomes" id="UP000095751"/>
    </source>
</evidence>
<keyword evidence="1" id="KW-0812">Transmembrane</keyword>
<keyword evidence="3" id="KW-1185">Reference proteome</keyword>